<evidence type="ECO:0000256" key="7">
    <source>
        <dbReference type="ARBA" id="ARBA00047989"/>
    </source>
</evidence>
<evidence type="ECO:0000256" key="4">
    <source>
        <dbReference type="ARBA" id="ARBA00022723"/>
    </source>
</evidence>
<evidence type="ECO:0000256" key="6">
    <source>
        <dbReference type="ARBA" id="ARBA00022833"/>
    </source>
</evidence>
<proteinExistence type="inferred from homology"/>
<comment type="similarity">
    <text evidence="2">Belongs to the purine nucleoside phosphorylase YfiH/LACC1 family.</text>
</comment>
<dbReference type="AlphaFoldDB" id="A0A934S718"/>
<dbReference type="EMBL" id="JAENIJ010000021">
    <property type="protein sequence ID" value="MBK1883397.1"/>
    <property type="molecule type" value="Genomic_DNA"/>
</dbReference>
<keyword evidence="3" id="KW-0808">Transferase</keyword>
<dbReference type="InterPro" id="IPR038371">
    <property type="entry name" value="Cu_polyphenol_OxRdtase_sf"/>
</dbReference>
<protein>
    <submittedName>
        <fullName evidence="10">Polyphenol oxidase family protein</fullName>
    </submittedName>
</protein>
<sequence>MTEALPKFLKPIQSLPGIRADWVERIPGLEITGDRDAAMRSLRRSHQTAVQHFSPDASWWRAEQIHGTGIAVIPASNAIEASDGLPVMAGVDGLITNQPGHTLAIYVADCGPIWLADAKSGAIGLLHSGKKGTEGNILTAGLAAMEREFGTRPEDVTAVLGPCIRPPHYEIDFAAEIGRQAEAAGIAEFSDCGLDTAADLARFYSYRMEKGKTGRMMALITRDF</sequence>
<keyword evidence="5" id="KW-0378">Hydrolase</keyword>
<keyword evidence="4" id="KW-0479">Metal-binding</keyword>
<accession>A0A934S718</accession>
<dbReference type="InterPro" id="IPR011324">
    <property type="entry name" value="Cytotoxic_necrot_fac-like_cat"/>
</dbReference>
<keyword evidence="11" id="KW-1185">Reference proteome</keyword>
<comment type="catalytic activity">
    <reaction evidence="7">
        <text>adenosine + H2O + H(+) = inosine + NH4(+)</text>
        <dbReference type="Rhea" id="RHEA:24408"/>
        <dbReference type="ChEBI" id="CHEBI:15377"/>
        <dbReference type="ChEBI" id="CHEBI:15378"/>
        <dbReference type="ChEBI" id="CHEBI:16335"/>
        <dbReference type="ChEBI" id="CHEBI:17596"/>
        <dbReference type="ChEBI" id="CHEBI:28938"/>
        <dbReference type="EC" id="3.5.4.4"/>
    </reaction>
    <physiologicalReaction direction="left-to-right" evidence="7">
        <dbReference type="Rhea" id="RHEA:24409"/>
    </physiologicalReaction>
</comment>
<evidence type="ECO:0000256" key="3">
    <source>
        <dbReference type="ARBA" id="ARBA00022679"/>
    </source>
</evidence>
<dbReference type="PANTHER" id="PTHR30616">
    <property type="entry name" value="UNCHARACTERIZED PROTEIN YFIH"/>
    <property type="match status" value="1"/>
</dbReference>
<reference evidence="10" key="1">
    <citation type="submission" date="2021-01" db="EMBL/GenBank/DDBJ databases">
        <title>Modified the classification status of verrucomicrobia.</title>
        <authorList>
            <person name="Feng X."/>
        </authorList>
    </citation>
    <scope>NUCLEOTIDE SEQUENCE</scope>
    <source>
        <strain evidence="10">KCTC 22041</strain>
    </source>
</reference>
<evidence type="ECO:0000313" key="11">
    <source>
        <dbReference type="Proteomes" id="UP000603141"/>
    </source>
</evidence>
<keyword evidence="6" id="KW-0862">Zinc</keyword>
<comment type="catalytic activity">
    <reaction evidence="9">
        <text>S-methyl-5'-thioadenosine + phosphate = 5-(methylsulfanyl)-alpha-D-ribose 1-phosphate + adenine</text>
        <dbReference type="Rhea" id="RHEA:11852"/>
        <dbReference type="ChEBI" id="CHEBI:16708"/>
        <dbReference type="ChEBI" id="CHEBI:17509"/>
        <dbReference type="ChEBI" id="CHEBI:43474"/>
        <dbReference type="ChEBI" id="CHEBI:58533"/>
        <dbReference type="EC" id="2.4.2.28"/>
    </reaction>
    <physiologicalReaction direction="left-to-right" evidence="9">
        <dbReference type="Rhea" id="RHEA:11853"/>
    </physiologicalReaction>
</comment>
<evidence type="ECO:0000256" key="1">
    <source>
        <dbReference type="ARBA" id="ARBA00000553"/>
    </source>
</evidence>
<evidence type="ECO:0000313" key="10">
    <source>
        <dbReference type="EMBL" id="MBK1883397.1"/>
    </source>
</evidence>
<dbReference type="PANTHER" id="PTHR30616:SF2">
    <property type="entry name" value="PURINE NUCLEOSIDE PHOSPHORYLASE LACC1"/>
    <property type="match status" value="1"/>
</dbReference>
<dbReference type="Pfam" id="PF02578">
    <property type="entry name" value="Cu-oxidase_4"/>
    <property type="match status" value="1"/>
</dbReference>
<evidence type="ECO:0000256" key="9">
    <source>
        <dbReference type="ARBA" id="ARBA00049893"/>
    </source>
</evidence>
<evidence type="ECO:0000256" key="8">
    <source>
        <dbReference type="ARBA" id="ARBA00048968"/>
    </source>
</evidence>
<dbReference type="GO" id="GO:0005507">
    <property type="term" value="F:copper ion binding"/>
    <property type="evidence" value="ECO:0007669"/>
    <property type="project" value="TreeGrafter"/>
</dbReference>
<evidence type="ECO:0000256" key="5">
    <source>
        <dbReference type="ARBA" id="ARBA00022801"/>
    </source>
</evidence>
<name>A0A934S718_9BACT</name>
<gene>
    <name evidence="10" type="ORF">JIN85_13305</name>
</gene>
<dbReference type="CDD" id="cd16833">
    <property type="entry name" value="YfiH"/>
    <property type="match status" value="1"/>
</dbReference>
<organism evidence="10 11">
    <name type="scientific">Luteolibacter pohnpeiensis</name>
    <dbReference type="NCBI Taxonomy" id="454153"/>
    <lineage>
        <taxon>Bacteria</taxon>
        <taxon>Pseudomonadati</taxon>
        <taxon>Verrucomicrobiota</taxon>
        <taxon>Verrucomicrobiia</taxon>
        <taxon>Verrucomicrobiales</taxon>
        <taxon>Verrucomicrobiaceae</taxon>
        <taxon>Luteolibacter</taxon>
    </lineage>
</organism>
<comment type="catalytic activity">
    <reaction evidence="1">
        <text>inosine + phosphate = alpha-D-ribose 1-phosphate + hypoxanthine</text>
        <dbReference type="Rhea" id="RHEA:27646"/>
        <dbReference type="ChEBI" id="CHEBI:17368"/>
        <dbReference type="ChEBI" id="CHEBI:17596"/>
        <dbReference type="ChEBI" id="CHEBI:43474"/>
        <dbReference type="ChEBI" id="CHEBI:57720"/>
        <dbReference type="EC" id="2.4.2.1"/>
    </reaction>
    <physiologicalReaction direction="left-to-right" evidence="1">
        <dbReference type="Rhea" id="RHEA:27647"/>
    </physiologicalReaction>
</comment>
<dbReference type="GO" id="GO:0016787">
    <property type="term" value="F:hydrolase activity"/>
    <property type="evidence" value="ECO:0007669"/>
    <property type="project" value="UniProtKB-KW"/>
</dbReference>
<dbReference type="InterPro" id="IPR003730">
    <property type="entry name" value="Cu_polyphenol_OxRdtase"/>
</dbReference>
<dbReference type="Gene3D" id="3.60.140.10">
    <property type="entry name" value="CNF1/YfiH-like putative cysteine hydrolases"/>
    <property type="match status" value="2"/>
</dbReference>
<comment type="caution">
    <text evidence="10">The sequence shown here is derived from an EMBL/GenBank/DDBJ whole genome shotgun (WGS) entry which is preliminary data.</text>
</comment>
<dbReference type="Proteomes" id="UP000603141">
    <property type="component" value="Unassembled WGS sequence"/>
</dbReference>
<dbReference type="GO" id="GO:0017061">
    <property type="term" value="F:S-methyl-5-thioadenosine phosphorylase activity"/>
    <property type="evidence" value="ECO:0007669"/>
    <property type="project" value="UniProtKB-EC"/>
</dbReference>
<comment type="catalytic activity">
    <reaction evidence="8">
        <text>adenosine + phosphate = alpha-D-ribose 1-phosphate + adenine</text>
        <dbReference type="Rhea" id="RHEA:27642"/>
        <dbReference type="ChEBI" id="CHEBI:16335"/>
        <dbReference type="ChEBI" id="CHEBI:16708"/>
        <dbReference type="ChEBI" id="CHEBI:43474"/>
        <dbReference type="ChEBI" id="CHEBI:57720"/>
        <dbReference type="EC" id="2.4.2.1"/>
    </reaction>
    <physiologicalReaction direction="left-to-right" evidence="8">
        <dbReference type="Rhea" id="RHEA:27643"/>
    </physiologicalReaction>
</comment>
<evidence type="ECO:0000256" key="2">
    <source>
        <dbReference type="ARBA" id="ARBA00007353"/>
    </source>
</evidence>
<dbReference type="SUPFAM" id="SSF64438">
    <property type="entry name" value="CNF1/YfiH-like putative cysteine hydrolases"/>
    <property type="match status" value="1"/>
</dbReference>